<evidence type="ECO:0000259" key="1">
    <source>
        <dbReference type="Pfam" id="PF13392"/>
    </source>
</evidence>
<dbReference type="InterPro" id="IPR044925">
    <property type="entry name" value="His-Me_finger_sf"/>
</dbReference>
<dbReference type="GO" id="GO:0004519">
    <property type="term" value="F:endonuclease activity"/>
    <property type="evidence" value="ECO:0007669"/>
    <property type="project" value="UniProtKB-KW"/>
</dbReference>
<keyword evidence="2" id="KW-0255">Endonuclease</keyword>
<dbReference type="GO" id="GO:0003677">
    <property type="term" value="F:DNA binding"/>
    <property type="evidence" value="ECO:0007669"/>
    <property type="project" value="InterPro"/>
</dbReference>
<dbReference type="Pfam" id="PF13392">
    <property type="entry name" value="HNH_3"/>
    <property type="match status" value="1"/>
</dbReference>
<organism evidence="2">
    <name type="scientific">Phage sp. ctGns7</name>
    <dbReference type="NCBI Taxonomy" id="2828003"/>
    <lineage>
        <taxon>Viruses</taxon>
    </lineage>
</organism>
<dbReference type="EMBL" id="BK032555">
    <property type="protein sequence ID" value="DAF47390.1"/>
    <property type="molecule type" value="Genomic_DNA"/>
</dbReference>
<proteinExistence type="predicted"/>
<dbReference type="InterPro" id="IPR003615">
    <property type="entry name" value="HNH_nuc"/>
</dbReference>
<sequence>MTKIYTINKVKTYPNHDIKQVKIDNKIYYVCNVCGRLMSKKISANKKVWCNKHYKQLKKYGKPIDINPRTILDKNEINVVGDIAYINIYNDKCDVIAITTINADDVDKVKNTKWKLSNSGYIMNTPKFKGSNIHLSRRILGTNDFVDHINGDKLNNCRNNLRIVTKSQNQMNVNYKGVCKTKSNKFYAYIKINQKLLNLGTYVDEEEALYARWYAETLLFKEYRYPKEEPNILENRKEQIKDYVNRKVQRL</sequence>
<dbReference type="SUPFAM" id="SSF54171">
    <property type="entry name" value="DNA-binding domain"/>
    <property type="match status" value="1"/>
</dbReference>
<evidence type="ECO:0000313" key="2">
    <source>
        <dbReference type="EMBL" id="DAF47390.1"/>
    </source>
</evidence>
<reference evidence="2" key="1">
    <citation type="journal article" date="2021" name="Proc. Natl. Acad. Sci. U.S.A.">
        <title>A Catalog of Tens of Thousands of Viruses from Human Metagenomes Reveals Hidden Associations with Chronic Diseases.</title>
        <authorList>
            <person name="Tisza M.J."/>
            <person name="Buck C.B."/>
        </authorList>
    </citation>
    <scope>NUCLEOTIDE SEQUENCE</scope>
    <source>
        <strain evidence="2">CtGns7</strain>
    </source>
</reference>
<dbReference type="SUPFAM" id="SSF54060">
    <property type="entry name" value="His-Me finger endonucleases"/>
    <property type="match status" value="1"/>
</dbReference>
<name>A0A8S5S8X3_9VIRU</name>
<keyword evidence="2" id="KW-0378">Hydrolase</keyword>
<dbReference type="InterPro" id="IPR016177">
    <property type="entry name" value="DNA-bd_dom_sf"/>
</dbReference>
<protein>
    <submittedName>
        <fullName evidence="2">Homing endonuclease</fullName>
    </submittedName>
</protein>
<accession>A0A8S5S8X3</accession>
<keyword evidence="2" id="KW-0540">Nuclease</keyword>
<feature type="domain" description="HNH nuclease" evidence="1">
    <location>
        <begin position="146"/>
        <end position="171"/>
    </location>
</feature>